<dbReference type="InterPro" id="IPR016024">
    <property type="entry name" value="ARM-type_fold"/>
</dbReference>
<comment type="caution">
    <text evidence="7">The sequence shown here is derived from an EMBL/GenBank/DDBJ whole genome shotgun (WGS) entry which is preliminary data.</text>
</comment>
<feature type="region of interest" description="Disordered" evidence="4">
    <location>
        <begin position="519"/>
        <end position="538"/>
    </location>
</feature>
<evidence type="ECO:0000256" key="1">
    <source>
        <dbReference type="ARBA" id="ARBA00004120"/>
    </source>
</evidence>
<dbReference type="InterPro" id="IPR056327">
    <property type="entry name" value="ARMC9_CTLH-like_dom"/>
</dbReference>
<dbReference type="Pfam" id="PF21050">
    <property type="entry name" value="ARMC9_ARM"/>
    <property type="match status" value="1"/>
</dbReference>
<dbReference type="OrthoDB" id="538223at2759"/>
<evidence type="ECO:0000259" key="6">
    <source>
        <dbReference type="Pfam" id="PF23138"/>
    </source>
</evidence>
<dbReference type="GO" id="GO:0060271">
    <property type="term" value="P:cilium assembly"/>
    <property type="evidence" value="ECO:0007669"/>
    <property type="project" value="InterPro"/>
</dbReference>
<evidence type="ECO:0000256" key="4">
    <source>
        <dbReference type="SAM" id="MobiDB-lite"/>
    </source>
</evidence>
<evidence type="ECO:0000313" key="7">
    <source>
        <dbReference type="EMBL" id="OMJ91903.1"/>
    </source>
</evidence>
<dbReference type="Pfam" id="PF23138">
    <property type="entry name" value="CTLH_Armc9"/>
    <property type="match status" value="1"/>
</dbReference>
<dbReference type="Gene3D" id="1.25.10.10">
    <property type="entry name" value="Leucine-rich Repeat Variant"/>
    <property type="match status" value="1"/>
</dbReference>
<dbReference type="GO" id="GO:0036064">
    <property type="term" value="C:ciliary basal body"/>
    <property type="evidence" value="ECO:0007669"/>
    <property type="project" value="InterPro"/>
</dbReference>
<keyword evidence="3" id="KW-0966">Cell projection</keyword>
<name>A0A1R2CSF7_9CILI</name>
<dbReference type="InterPro" id="IPR040369">
    <property type="entry name" value="ARMC9"/>
</dbReference>
<dbReference type="SUPFAM" id="SSF48371">
    <property type="entry name" value="ARM repeat"/>
    <property type="match status" value="1"/>
</dbReference>
<gene>
    <name evidence="7" type="ORF">SteCoe_5463</name>
</gene>
<comment type="subcellular location">
    <subcellularLocation>
        <location evidence="1">Cytoplasm</location>
        <location evidence="1">Cytoskeleton</location>
        <location evidence="1">Cilium basal body</location>
    </subcellularLocation>
</comment>
<evidence type="ECO:0008006" key="9">
    <source>
        <dbReference type="Google" id="ProtNLM"/>
    </source>
</evidence>
<feature type="region of interest" description="Disordered" evidence="4">
    <location>
        <begin position="578"/>
        <end position="618"/>
    </location>
</feature>
<dbReference type="Proteomes" id="UP000187209">
    <property type="component" value="Unassembled WGS sequence"/>
</dbReference>
<proteinExistence type="predicted"/>
<dbReference type="EMBL" id="MPUH01000072">
    <property type="protein sequence ID" value="OMJ91903.1"/>
    <property type="molecule type" value="Genomic_DNA"/>
</dbReference>
<sequence>MELNETHGIAHFYLVLNNLTQTLDCLQNEINSAKIITHKEWHAIILKYYDEGNRKKFFENWERYIPTLWKIGEYEKLAFFLNFYFTIFPVIQGKKDAWAQEIKVFKEFLSTKGADFCKTNEFLPFYALPHIPNPAQHPTFQKYFTQNWVQELRTRITKYLQTLGDYKPQNNSQDLIRARNHEEYLRAAIIESNNKWTNFAFSLLGISKQLLAHIGGLGEANLELMKKKVLEYERFLISSEDSVSNTSSFIPVINKESFVALNYAAIKKDLFSLADELKNCALLQALRWRLTRSSSSVRRQVLEEYISHDILRINESGLSKLLQSSSLKLVDYLSKLSNVIAGEVQGRSYLLKDPQLIPVLVSLMKKEEKDTLLRQNIIGNLQKLSLRRGPQTIMIESKVIEWLVMALRNYQDLSEYSLEYCSALLMNLSLTTIGKDVCERLDILPLLASLISHDNPNLRTYINGTLYSIFTRLSLKQKALKMGFDKILRQLHDDSEEAFKKQILFILEQLKCEYEDSCYSDDEQEEENDNFDEDSDQVSDEEDVDELLDHSAILGEELLRQYQLGPESRASFYTPYSNDISSIDRQRPSNTPVDFYDLIQGHRPKSKVPRTPVLNKLA</sequence>
<evidence type="ECO:0000259" key="5">
    <source>
        <dbReference type="Pfam" id="PF21050"/>
    </source>
</evidence>
<evidence type="ECO:0000313" key="8">
    <source>
        <dbReference type="Proteomes" id="UP000187209"/>
    </source>
</evidence>
<feature type="domain" description="ARMC9 CTLH-like" evidence="6">
    <location>
        <begin position="43"/>
        <end position="162"/>
    </location>
</feature>
<protein>
    <recommendedName>
        <fullName evidence="9">LisH domain-containing protein ARMC9</fullName>
    </recommendedName>
</protein>
<dbReference type="GO" id="GO:0005813">
    <property type="term" value="C:centrosome"/>
    <property type="evidence" value="ECO:0007669"/>
    <property type="project" value="UniProtKB-SubCell"/>
</dbReference>
<dbReference type="InterPro" id="IPR048959">
    <property type="entry name" value="ARMC9_ARM_dom"/>
</dbReference>
<organism evidence="7 8">
    <name type="scientific">Stentor coeruleus</name>
    <dbReference type="NCBI Taxonomy" id="5963"/>
    <lineage>
        <taxon>Eukaryota</taxon>
        <taxon>Sar</taxon>
        <taxon>Alveolata</taxon>
        <taxon>Ciliophora</taxon>
        <taxon>Postciliodesmatophora</taxon>
        <taxon>Heterotrichea</taxon>
        <taxon>Heterotrichida</taxon>
        <taxon>Stentoridae</taxon>
        <taxon>Stentor</taxon>
    </lineage>
</organism>
<evidence type="ECO:0000256" key="2">
    <source>
        <dbReference type="ARBA" id="ARBA00022794"/>
    </source>
</evidence>
<evidence type="ECO:0000256" key="3">
    <source>
        <dbReference type="ARBA" id="ARBA00023273"/>
    </source>
</evidence>
<dbReference type="PANTHER" id="PTHR14881">
    <property type="entry name" value="LISH DOMAIN-CONTAINING PROTEIN ARMC9"/>
    <property type="match status" value="1"/>
</dbReference>
<reference evidence="7 8" key="1">
    <citation type="submission" date="2016-11" db="EMBL/GenBank/DDBJ databases">
        <title>The macronuclear genome of Stentor coeruleus: a giant cell with tiny introns.</title>
        <authorList>
            <person name="Slabodnick M."/>
            <person name="Ruby J.G."/>
            <person name="Reiff S.B."/>
            <person name="Swart E.C."/>
            <person name="Gosai S."/>
            <person name="Prabakaran S."/>
            <person name="Witkowska E."/>
            <person name="Larue G.E."/>
            <person name="Fisher S."/>
            <person name="Freeman R.M."/>
            <person name="Gunawardena J."/>
            <person name="Chu W."/>
            <person name="Stover N.A."/>
            <person name="Gregory B.D."/>
            <person name="Nowacki M."/>
            <person name="Derisi J."/>
            <person name="Roy S.W."/>
            <person name="Marshall W.F."/>
            <person name="Sood P."/>
        </authorList>
    </citation>
    <scope>NUCLEOTIDE SEQUENCE [LARGE SCALE GENOMIC DNA]</scope>
    <source>
        <strain evidence="7">WM001</strain>
    </source>
</reference>
<dbReference type="AlphaFoldDB" id="A0A1R2CSF7"/>
<dbReference type="InterPro" id="IPR011989">
    <property type="entry name" value="ARM-like"/>
</dbReference>
<dbReference type="PANTHER" id="PTHR14881:SF4">
    <property type="entry name" value="LISH DOMAIN-CONTAINING PROTEIN ARMC9"/>
    <property type="match status" value="1"/>
</dbReference>
<keyword evidence="8" id="KW-1185">Reference proteome</keyword>
<accession>A0A1R2CSF7</accession>
<dbReference type="GO" id="GO:0097542">
    <property type="term" value="C:ciliary tip"/>
    <property type="evidence" value="ECO:0007669"/>
    <property type="project" value="TreeGrafter"/>
</dbReference>
<keyword evidence="2" id="KW-0970">Cilium biogenesis/degradation</keyword>
<feature type="domain" description="LisH" evidence="5">
    <location>
        <begin position="394"/>
        <end position="510"/>
    </location>
</feature>
<dbReference type="GO" id="GO:0005814">
    <property type="term" value="C:centriole"/>
    <property type="evidence" value="ECO:0007669"/>
    <property type="project" value="TreeGrafter"/>
</dbReference>